<dbReference type="InterPro" id="IPR050249">
    <property type="entry name" value="Pseudomonas-type_ThrB"/>
</dbReference>
<accession>A0A8J4AF38</accession>
<dbReference type="AlphaFoldDB" id="A0A8J4AF38"/>
<keyword evidence="4" id="KW-1185">Reference proteome</keyword>
<dbReference type="Proteomes" id="UP000614996">
    <property type="component" value="Unassembled WGS sequence"/>
</dbReference>
<protein>
    <recommendedName>
        <fullName evidence="2">Aminoglycoside phosphotransferase domain-containing protein</fullName>
    </recommendedName>
</protein>
<comment type="similarity">
    <text evidence="1">Belongs to the pseudomonas-type ThrB family.</text>
</comment>
<sequence>MVPPGRPYGRAVLAVSRSVPTPDAVARLVADAYRIAVTDCVLLRSLVNDVYLVHADSGRAVLKLYAADHRTPAEVAWEARLAEHLADAGAGVPRPRRTAAGDPVGTASAPEGDRAYLLWEYVPGVAPAPEAALYRRFGALVAGWHAAADRFAGPARYDRRGHDDTTRAVLAALADRPADRALVASLGSAAGTALRRYGPALDHGICHGDVTLDNLLAGPDGLYLHDLDLAGHRPRASDLTGVAGTRYFDDFAAGYRQVRPLRDADLAALPWCRVVALVANLHFHLVAKPRLCGTDSVREGWADRTLAELRRLAAELR</sequence>
<evidence type="ECO:0000259" key="2">
    <source>
        <dbReference type="Pfam" id="PF01636"/>
    </source>
</evidence>
<evidence type="ECO:0000313" key="3">
    <source>
        <dbReference type="EMBL" id="GIL30164.1"/>
    </source>
</evidence>
<dbReference type="Gene3D" id="3.90.1200.10">
    <property type="match status" value="1"/>
</dbReference>
<dbReference type="InterPro" id="IPR011009">
    <property type="entry name" value="Kinase-like_dom_sf"/>
</dbReference>
<dbReference type="EMBL" id="BOPO01000113">
    <property type="protein sequence ID" value="GIL30164.1"/>
    <property type="molecule type" value="Genomic_DNA"/>
</dbReference>
<dbReference type="PANTHER" id="PTHR21064:SF6">
    <property type="entry name" value="AMINOGLYCOSIDE PHOSPHOTRANSFERASE DOMAIN-CONTAINING PROTEIN"/>
    <property type="match status" value="1"/>
</dbReference>
<name>A0A8J4AF38_9ACTN</name>
<dbReference type="InterPro" id="IPR002575">
    <property type="entry name" value="Aminoglycoside_PTrfase"/>
</dbReference>
<feature type="domain" description="Aminoglycoside phosphotransferase" evidence="2">
    <location>
        <begin position="48"/>
        <end position="256"/>
    </location>
</feature>
<evidence type="ECO:0000313" key="4">
    <source>
        <dbReference type="Proteomes" id="UP000614996"/>
    </source>
</evidence>
<dbReference type="GO" id="GO:0009088">
    <property type="term" value="P:threonine biosynthetic process"/>
    <property type="evidence" value="ECO:0007669"/>
    <property type="project" value="TreeGrafter"/>
</dbReference>
<dbReference type="GO" id="GO:0004413">
    <property type="term" value="F:homoserine kinase activity"/>
    <property type="evidence" value="ECO:0007669"/>
    <property type="project" value="TreeGrafter"/>
</dbReference>
<evidence type="ECO:0000256" key="1">
    <source>
        <dbReference type="ARBA" id="ARBA00038240"/>
    </source>
</evidence>
<comment type="caution">
    <text evidence="3">The sequence shown here is derived from an EMBL/GenBank/DDBJ whole genome shotgun (WGS) entry which is preliminary data.</text>
</comment>
<reference evidence="4" key="1">
    <citation type="journal article" date="2021" name="Int. J. Syst. Evol. Microbiol.">
        <title>Actinocatenispora comari sp. nov., an endophytic actinomycete isolated from aerial parts of Comarum salesowianum.</title>
        <authorList>
            <person name="Oyunbileg N."/>
            <person name="Iizaka Y."/>
            <person name="Hamada M."/>
            <person name="Davaapurev B.O."/>
            <person name="Fukumoto A."/>
            <person name="Tsetseg B."/>
            <person name="Kato F."/>
            <person name="Tamura T."/>
            <person name="Batkhuu J."/>
            <person name="Anzai Y."/>
        </authorList>
    </citation>
    <scope>NUCLEOTIDE SEQUENCE [LARGE SCALE GENOMIC DNA]</scope>
    <source>
        <strain evidence="4">NUM-2625</strain>
    </source>
</reference>
<dbReference type="Gene3D" id="3.30.200.20">
    <property type="entry name" value="Phosphorylase Kinase, domain 1"/>
    <property type="match status" value="1"/>
</dbReference>
<gene>
    <name evidence="3" type="ORF">NUM_54180</name>
</gene>
<dbReference type="PANTHER" id="PTHR21064">
    <property type="entry name" value="AMINOGLYCOSIDE PHOSPHOTRANSFERASE DOMAIN-CONTAINING PROTEIN-RELATED"/>
    <property type="match status" value="1"/>
</dbReference>
<dbReference type="Pfam" id="PF01636">
    <property type="entry name" value="APH"/>
    <property type="match status" value="1"/>
</dbReference>
<dbReference type="SUPFAM" id="SSF56112">
    <property type="entry name" value="Protein kinase-like (PK-like)"/>
    <property type="match status" value="1"/>
</dbReference>
<proteinExistence type="inferred from homology"/>
<organism evidence="3 4">
    <name type="scientific">Actinocatenispora comari</name>
    <dbReference type="NCBI Taxonomy" id="2807577"/>
    <lineage>
        <taxon>Bacteria</taxon>
        <taxon>Bacillati</taxon>
        <taxon>Actinomycetota</taxon>
        <taxon>Actinomycetes</taxon>
        <taxon>Micromonosporales</taxon>
        <taxon>Micromonosporaceae</taxon>
        <taxon>Actinocatenispora</taxon>
    </lineage>
</organism>